<reference evidence="2 3" key="1">
    <citation type="submission" date="2016-10" db="EMBL/GenBank/DDBJ databases">
        <authorList>
            <person name="de Groot N.N."/>
        </authorList>
    </citation>
    <scope>NUCLEOTIDE SEQUENCE [LARGE SCALE GENOMIC DNA]</scope>
    <source>
        <strain evidence="2 3">CGMCC 1.6493</strain>
    </source>
</reference>
<proteinExistence type="predicted"/>
<dbReference type="EMBL" id="FPAQ01000018">
    <property type="protein sequence ID" value="SFT75251.1"/>
    <property type="molecule type" value="Genomic_DNA"/>
</dbReference>
<gene>
    <name evidence="2" type="ORF">SAMN04487956_11816</name>
</gene>
<feature type="compositionally biased region" description="Basic and acidic residues" evidence="1">
    <location>
        <begin position="161"/>
        <end position="181"/>
    </location>
</feature>
<evidence type="ECO:0000313" key="3">
    <source>
        <dbReference type="Proteomes" id="UP000199594"/>
    </source>
</evidence>
<name>A0A1I7AJU5_9GAMM</name>
<evidence type="ECO:0000313" key="2">
    <source>
        <dbReference type="EMBL" id="SFT75251.1"/>
    </source>
</evidence>
<organism evidence="2 3">
    <name type="scientific">Halomonas saccharevitans</name>
    <dbReference type="NCBI Taxonomy" id="416872"/>
    <lineage>
        <taxon>Bacteria</taxon>
        <taxon>Pseudomonadati</taxon>
        <taxon>Pseudomonadota</taxon>
        <taxon>Gammaproteobacteria</taxon>
        <taxon>Oceanospirillales</taxon>
        <taxon>Halomonadaceae</taxon>
        <taxon>Halomonas</taxon>
    </lineage>
</organism>
<dbReference type="Proteomes" id="UP000199594">
    <property type="component" value="Unassembled WGS sequence"/>
</dbReference>
<evidence type="ECO:0000256" key="1">
    <source>
        <dbReference type="SAM" id="MobiDB-lite"/>
    </source>
</evidence>
<accession>A0A1I7AJU5</accession>
<feature type="compositionally biased region" description="Polar residues" evidence="1">
    <location>
        <begin position="186"/>
        <end position="196"/>
    </location>
</feature>
<dbReference type="OrthoDB" id="5731018at2"/>
<dbReference type="RefSeq" id="WP_089849551.1">
    <property type="nucleotide sequence ID" value="NZ_FPAQ01000018.1"/>
</dbReference>
<dbReference type="AlphaFoldDB" id="A0A1I7AJU5"/>
<feature type="region of interest" description="Disordered" evidence="1">
    <location>
        <begin position="156"/>
        <end position="196"/>
    </location>
</feature>
<protein>
    <recommendedName>
        <fullName evidence="4">Preprotein translocase subunit YajC</fullName>
    </recommendedName>
</protein>
<evidence type="ECO:0008006" key="4">
    <source>
        <dbReference type="Google" id="ProtNLM"/>
    </source>
</evidence>
<sequence length="196" mass="21718">MVWLLIIAIVGLVFAPVMWLKPSPAQRRMGRLRTAARQADVTVRFESPPLHGVRGTMAAYRWAYSQRHPGPDFVLVRDEAASASLKPFREGWRWRVEPLRPLPVEALARLEDALAGLPGDALVLESGSLALTLWWEETVAIEALSPLLARLTALRDALSGRPDRPGRDRPGRDRPGRDRPGGNRPSGQADTPSMPR</sequence>